<dbReference type="PROSITE" id="PS50035">
    <property type="entry name" value="PLD"/>
    <property type="match status" value="1"/>
</dbReference>
<name>M0DQ67_9EURY</name>
<dbReference type="PANTHER" id="PTHR21248">
    <property type="entry name" value="CARDIOLIPIN SYNTHASE"/>
    <property type="match status" value="1"/>
</dbReference>
<dbReference type="InterPro" id="IPR025202">
    <property type="entry name" value="PLD-like_dom"/>
</dbReference>
<dbReference type="PANTHER" id="PTHR21248:SF22">
    <property type="entry name" value="PHOSPHOLIPASE D"/>
    <property type="match status" value="1"/>
</dbReference>
<reference evidence="2 3" key="1">
    <citation type="journal article" date="2014" name="PLoS Genet.">
        <title>Phylogenetically driven sequencing of extremely halophilic archaea reveals strategies for static and dynamic osmo-response.</title>
        <authorList>
            <person name="Becker E.A."/>
            <person name="Seitzer P.M."/>
            <person name="Tritt A."/>
            <person name="Larsen D."/>
            <person name="Krusor M."/>
            <person name="Yao A.I."/>
            <person name="Wu D."/>
            <person name="Madern D."/>
            <person name="Eisen J.A."/>
            <person name="Darling A.E."/>
            <person name="Facciotti M.T."/>
        </authorList>
    </citation>
    <scope>NUCLEOTIDE SEQUENCE [LARGE SCALE GENOMIC DNA]</scope>
    <source>
        <strain evidence="2 3">DSM 1137</strain>
    </source>
</reference>
<evidence type="ECO:0000313" key="2">
    <source>
        <dbReference type="EMBL" id="ELZ36978.1"/>
    </source>
</evidence>
<accession>M0DQ67</accession>
<dbReference type="EMBL" id="AOJE01000066">
    <property type="protein sequence ID" value="ELZ36978.1"/>
    <property type="molecule type" value="Genomic_DNA"/>
</dbReference>
<gene>
    <name evidence="2" type="ORF">C471_13731</name>
</gene>
<dbReference type="GO" id="GO:0032049">
    <property type="term" value="P:cardiolipin biosynthetic process"/>
    <property type="evidence" value="ECO:0007669"/>
    <property type="project" value="UniProtKB-ARBA"/>
</dbReference>
<evidence type="ECO:0000259" key="1">
    <source>
        <dbReference type="PROSITE" id="PS50035"/>
    </source>
</evidence>
<dbReference type="STRING" id="1227484.C471_13731"/>
<dbReference type="OrthoDB" id="242710at2157"/>
<keyword evidence="3" id="KW-1185">Reference proteome</keyword>
<proteinExistence type="predicted"/>
<sequence length="336" mass="37152">MNRQARLLDGSPICSDFSIVDVIPDPKRIESIRLALALLGSTTPIGTQSTTNTGNVDIRYFDGLPFPIRCRTYAFKQDHLNKVLAAFDEQITSREFNALATTLCNNGVAIEKTTSRGYADYRIEVTDPLSALRILDQIIIATYSQVSNSTGSSNKENSSVEIVSTLPKEVIASKQGKFSPIRISIRKQLANASEIVRIANPYFDTTDHVIDDLAAIPRRGVQLRLITREAEADEPNQSTLDALEKIISQLSDSKGASENLSIRDFYETNRWNRQTGATHAKAIVIDDTVAYLGSANLTRLSLSGNFELGVLLRGEVVQEVIDIFDAMFDYATPIRF</sequence>
<dbReference type="Gene3D" id="3.30.870.10">
    <property type="entry name" value="Endonuclease Chain A"/>
    <property type="match status" value="1"/>
</dbReference>
<feature type="domain" description="PLD phosphodiesterase" evidence="1">
    <location>
        <begin position="274"/>
        <end position="301"/>
    </location>
</feature>
<dbReference type="SMART" id="SM00155">
    <property type="entry name" value="PLDc"/>
    <property type="match status" value="1"/>
</dbReference>
<protein>
    <submittedName>
        <fullName evidence="2">Cardiolipin synthase 2</fullName>
    </submittedName>
</protein>
<dbReference type="Proteomes" id="UP000011514">
    <property type="component" value="Unassembled WGS sequence"/>
</dbReference>
<dbReference type="CDD" id="cd00138">
    <property type="entry name" value="PLDc_SF"/>
    <property type="match status" value="1"/>
</dbReference>
<comment type="caution">
    <text evidence="2">The sequence shown here is derived from an EMBL/GenBank/DDBJ whole genome shotgun (WGS) entry which is preliminary data.</text>
</comment>
<dbReference type="SUPFAM" id="SSF56024">
    <property type="entry name" value="Phospholipase D/nuclease"/>
    <property type="match status" value="1"/>
</dbReference>
<dbReference type="InterPro" id="IPR001736">
    <property type="entry name" value="PLipase_D/transphosphatidylase"/>
</dbReference>
<dbReference type="RefSeq" id="WP_004049969.1">
    <property type="nucleotide sequence ID" value="NZ_AOJE01000066.1"/>
</dbReference>
<organism evidence="2 3">
    <name type="scientific">Halorubrum saccharovorum DSM 1137</name>
    <dbReference type="NCBI Taxonomy" id="1227484"/>
    <lineage>
        <taxon>Archaea</taxon>
        <taxon>Methanobacteriati</taxon>
        <taxon>Methanobacteriota</taxon>
        <taxon>Stenosarchaea group</taxon>
        <taxon>Halobacteria</taxon>
        <taxon>Halobacteriales</taxon>
        <taxon>Haloferacaceae</taxon>
        <taxon>Halorubrum</taxon>
    </lineage>
</organism>
<dbReference type="GO" id="GO:0030572">
    <property type="term" value="F:phosphatidyltransferase activity"/>
    <property type="evidence" value="ECO:0007669"/>
    <property type="project" value="UniProtKB-ARBA"/>
</dbReference>
<dbReference type="Pfam" id="PF13091">
    <property type="entry name" value="PLDc_2"/>
    <property type="match status" value="1"/>
</dbReference>
<dbReference type="eggNOG" id="arCOG02039">
    <property type="taxonomic scope" value="Archaea"/>
</dbReference>
<dbReference type="AlphaFoldDB" id="M0DQ67"/>
<evidence type="ECO:0000313" key="3">
    <source>
        <dbReference type="Proteomes" id="UP000011514"/>
    </source>
</evidence>